<dbReference type="InterPro" id="IPR047735">
    <property type="entry name" value="GrdX-like"/>
</dbReference>
<dbReference type="AlphaFoldDB" id="A0A1T4XV78"/>
<dbReference type="NCBIfam" id="NF038093">
    <property type="entry name" value="GrdX"/>
    <property type="match status" value="1"/>
</dbReference>
<sequence>MDVLIKVRDYIHYGHKLLTHPLMGSVKPNETPYKTVIISENKYDNVDIQSLMYIENSIEVSKNLIESRQPKNWPENVLKDFALIDYDLINNAINN</sequence>
<dbReference type="EMBL" id="FUYH01000014">
    <property type="protein sequence ID" value="SKA93479.1"/>
    <property type="molecule type" value="Genomic_DNA"/>
</dbReference>
<reference evidence="2" key="1">
    <citation type="submission" date="2017-02" db="EMBL/GenBank/DDBJ databases">
        <authorList>
            <person name="Varghese N."/>
            <person name="Submissions S."/>
        </authorList>
    </citation>
    <scope>NUCLEOTIDE SEQUENCE [LARGE SCALE GENOMIC DNA]</scope>
    <source>
        <strain evidence="2">USBA 833</strain>
    </source>
</reference>
<protein>
    <recommendedName>
        <fullName evidence="3">GrdX protein</fullName>
    </recommendedName>
</protein>
<evidence type="ECO:0000313" key="2">
    <source>
        <dbReference type="Proteomes" id="UP000190105"/>
    </source>
</evidence>
<accession>A0A1T4XV78</accession>
<organism evidence="1 2">
    <name type="scientific">Caloramator quimbayensis</name>
    <dbReference type="NCBI Taxonomy" id="1147123"/>
    <lineage>
        <taxon>Bacteria</taxon>
        <taxon>Bacillati</taxon>
        <taxon>Bacillota</taxon>
        <taxon>Clostridia</taxon>
        <taxon>Eubacteriales</taxon>
        <taxon>Clostridiaceae</taxon>
        <taxon>Caloramator</taxon>
    </lineage>
</organism>
<keyword evidence="2" id="KW-1185">Reference proteome</keyword>
<proteinExistence type="predicted"/>
<dbReference type="Proteomes" id="UP000190105">
    <property type="component" value="Unassembled WGS sequence"/>
</dbReference>
<name>A0A1T4XV78_9CLOT</name>
<gene>
    <name evidence="1" type="ORF">SAMN05443428_11422</name>
</gene>
<evidence type="ECO:0008006" key="3">
    <source>
        <dbReference type="Google" id="ProtNLM"/>
    </source>
</evidence>
<evidence type="ECO:0000313" key="1">
    <source>
        <dbReference type="EMBL" id="SKA93479.1"/>
    </source>
</evidence>
<dbReference type="STRING" id="1147123.SAMN05443428_11422"/>